<feature type="region of interest" description="Disordered" evidence="2">
    <location>
        <begin position="1"/>
        <end position="61"/>
    </location>
</feature>
<dbReference type="EMBL" id="ML996584">
    <property type="protein sequence ID" value="KAF2753390.1"/>
    <property type="molecule type" value="Genomic_DNA"/>
</dbReference>
<protein>
    <submittedName>
        <fullName evidence="3">HCP-like protein</fullName>
    </submittedName>
</protein>
<evidence type="ECO:0000313" key="4">
    <source>
        <dbReference type="Proteomes" id="UP000799437"/>
    </source>
</evidence>
<feature type="compositionally biased region" description="Polar residues" evidence="2">
    <location>
        <begin position="24"/>
        <end position="35"/>
    </location>
</feature>
<dbReference type="SMART" id="SM00671">
    <property type="entry name" value="SEL1"/>
    <property type="match status" value="7"/>
</dbReference>
<name>A0A6A6VUV1_9PEZI</name>
<dbReference type="PANTHER" id="PTHR46430:SF3">
    <property type="entry name" value="ACTIVATOR OF C KINASE PROTEIN 1"/>
    <property type="match status" value="1"/>
</dbReference>
<dbReference type="GeneID" id="54483207"/>
<dbReference type="Pfam" id="PF08238">
    <property type="entry name" value="Sel1"/>
    <property type="match status" value="7"/>
</dbReference>
<dbReference type="InterPro" id="IPR006597">
    <property type="entry name" value="Sel1-like"/>
</dbReference>
<dbReference type="InterPro" id="IPR011990">
    <property type="entry name" value="TPR-like_helical_dom_sf"/>
</dbReference>
<reference evidence="3" key="1">
    <citation type="journal article" date="2020" name="Stud. Mycol.">
        <title>101 Dothideomycetes genomes: a test case for predicting lifestyles and emergence of pathogens.</title>
        <authorList>
            <person name="Haridas S."/>
            <person name="Albert R."/>
            <person name="Binder M."/>
            <person name="Bloem J."/>
            <person name="Labutti K."/>
            <person name="Salamov A."/>
            <person name="Andreopoulos B."/>
            <person name="Baker S."/>
            <person name="Barry K."/>
            <person name="Bills G."/>
            <person name="Bluhm B."/>
            <person name="Cannon C."/>
            <person name="Castanera R."/>
            <person name="Culley D."/>
            <person name="Daum C."/>
            <person name="Ezra D."/>
            <person name="Gonzalez J."/>
            <person name="Henrissat B."/>
            <person name="Kuo A."/>
            <person name="Liang C."/>
            <person name="Lipzen A."/>
            <person name="Lutzoni F."/>
            <person name="Magnuson J."/>
            <person name="Mondo S."/>
            <person name="Nolan M."/>
            <person name="Ohm R."/>
            <person name="Pangilinan J."/>
            <person name="Park H.-J."/>
            <person name="Ramirez L."/>
            <person name="Alfaro M."/>
            <person name="Sun H."/>
            <person name="Tritt A."/>
            <person name="Yoshinaga Y."/>
            <person name="Zwiers L.-H."/>
            <person name="Turgeon B."/>
            <person name="Goodwin S."/>
            <person name="Spatafora J."/>
            <person name="Crous P."/>
            <person name="Grigoriev I."/>
        </authorList>
    </citation>
    <scope>NUCLEOTIDE SEQUENCE</scope>
    <source>
        <strain evidence="3">CBS 121739</strain>
    </source>
</reference>
<dbReference type="AlphaFoldDB" id="A0A6A6VUV1"/>
<dbReference type="Gene3D" id="1.25.40.10">
    <property type="entry name" value="Tetratricopeptide repeat domain"/>
    <property type="match status" value="2"/>
</dbReference>
<gene>
    <name evidence="3" type="ORF">EJ05DRAFT_444994</name>
</gene>
<sequence>MNEPHYSNPDALPSHPVPVRLGLNDSTSPSNSNQGPHRPPPVRQYNDPATARNSVGGTSIPVTHDELNRLRTVVSTNPHDRKSQLLLAKKLVEAARVLADEGGSVDIKTRNKNRERYISEAHKNVKKLVTLGYPEGMFYMADCYGMGQLGLEVDTKEAFNLYQGAAKMGHAQSAYRTAVCCEMGAEEGGGTRKDPQKAVQWYKRAAALGDVAAMYKVGMVLMKGLLGQQKNMGEAVNWLKRAAERADAENPHALHELGLLYEGVSTNASGPVIRDENHAGQLFRQAAELGYKFSQFRLGQAYEYGQLGLPIDSRNSIAWYTRAAAQGEHQSELALSGWYLTGSAGLIEQSDTEAYLWARKASTAEVPLPKAMFAMGYFTEVGIGCPRSLEEAKKWYGRAAAHKFPKAQERLEELKKGGMKAQKSRERLSRTDRKQQDENCVVM</sequence>
<organism evidence="3 4">
    <name type="scientific">Pseudovirgaria hyperparasitica</name>
    <dbReference type="NCBI Taxonomy" id="470096"/>
    <lineage>
        <taxon>Eukaryota</taxon>
        <taxon>Fungi</taxon>
        <taxon>Dikarya</taxon>
        <taxon>Ascomycota</taxon>
        <taxon>Pezizomycotina</taxon>
        <taxon>Dothideomycetes</taxon>
        <taxon>Dothideomycetes incertae sedis</taxon>
        <taxon>Acrospermales</taxon>
        <taxon>Acrospermaceae</taxon>
        <taxon>Pseudovirgaria</taxon>
    </lineage>
</organism>
<dbReference type="Proteomes" id="UP000799437">
    <property type="component" value="Unassembled WGS sequence"/>
</dbReference>
<dbReference type="InterPro" id="IPR051726">
    <property type="entry name" value="Chitin_Synth_Reg"/>
</dbReference>
<keyword evidence="1" id="KW-0677">Repeat</keyword>
<proteinExistence type="predicted"/>
<dbReference type="OrthoDB" id="272077at2759"/>
<accession>A0A6A6VUV1</accession>
<feature type="region of interest" description="Disordered" evidence="2">
    <location>
        <begin position="413"/>
        <end position="443"/>
    </location>
</feature>
<keyword evidence="4" id="KW-1185">Reference proteome</keyword>
<dbReference type="RefSeq" id="XP_033595841.1">
    <property type="nucleotide sequence ID" value="XM_033742153.1"/>
</dbReference>
<dbReference type="SUPFAM" id="SSF81901">
    <property type="entry name" value="HCP-like"/>
    <property type="match status" value="1"/>
</dbReference>
<feature type="compositionally biased region" description="Basic and acidic residues" evidence="2">
    <location>
        <begin position="423"/>
        <end position="437"/>
    </location>
</feature>
<evidence type="ECO:0000313" key="3">
    <source>
        <dbReference type="EMBL" id="KAF2753390.1"/>
    </source>
</evidence>
<feature type="compositionally biased region" description="Polar residues" evidence="2">
    <location>
        <begin position="51"/>
        <end position="61"/>
    </location>
</feature>
<evidence type="ECO:0000256" key="1">
    <source>
        <dbReference type="ARBA" id="ARBA00022737"/>
    </source>
</evidence>
<evidence type="ECO:0000256" key="2">
    <source>
        <dbReference type="SAM" id="MobiDB-lite"/>
    </source>
</evidence>
<dbReference type="PANTHER" id="PTHR46430">
    <property type="entry name" value="PROTEIN SKT5-RELATED"/>
    <property type="match status" value="1"/>
</dbReference>